<organism evidence="10 11">
    <name type="scientific">Paenibacillus uliginis N3/975</name>
    <dbReference type="NCBI Taxonomy" id="1313296"/>
    <lineage>
        <taxon>Bacteria</taxon>
        <taxon>Bacillati</taxon>
        <taxon>Bacillota</taxon>
        <taxon>Bacilli</taxon>
        <taxon>Bacillales</taxon>
        <taxon>Paenibacillaceae</taxon>
        <taxon>Paenibacillus</taxon>
    </lineage>
</organism>
<dbReference type="Gene3D" id="3.30.300.210">
    <property type="entry name" value="Nutrient germinant receptor protein C, domain 3"/>
    <property type="match status" value="1"/>
</dbReference>
<dbReference type="RefSeq" id="WP_208919357.1">
    <property type="nucleotide sequence ID" value="NZ_LT840184.1"/>
</dbReference>
<evidence type="ECO:0000256" key="7">
    <source>
        <dbReference type="ARBA" id="ARBA00023288"/>
    </source>
</evidence>
<name>A0A1X7HBU6_9BACL</name>
<dbReference type="Pfam" id="PF25198">
    <property type="entry name" value="Spore_GerAC_N"/>
    <property type="match status" value="1"/>
</dbReference>
<dbReference type="AlphaFoldDB" id="A0A1X7HBU6"/>
<evidence type="ECO:0000256" key="5">
    <source>
        <dbReference type="ARBA" id="ARBA00023136"/>
    </source>
</evidence>
<evidence type="ECO:0000256" key="1">
    <source>
        <dbReference type="ARBA" id="ARBA00004635"/>
    </source>
</evidence>
<dbReference type="Pfam" id="PF05504">
    <property type="entry name" value="Spore_GerAC"/>
    <property type="match status" value="1"/>
</dbReference>
<keyword evidence="7" id="KW-0449">Lipoprotein</keyword>
<comment type="subcellular location">
    <subcellularLocation>
        <location evidence="1">Membrane</location>
        <topology evidence="1">Lipid-anchor</topology>
    </subcellularLocation>
</comment>
<evidence type="ECO:0000256" key="2">
    <source>
        <dbReference type="ARBA" id="ARBA00007886"/>
    </source>
</evidence>
<evidence type="ECO:0000259" key="8">
    <source>
        <dbReference type="Pfam" id="PF05504"/>
    </source>
</evidence>
<accession>A0A1X7HBU6</accession>
<feature type="domain" description="Spore germination protein N-terminal" evidence="9">
    <location>
        <begin position="22"/>
        <end position="191"/>
    </location>
</feature>
<keyword evidence="11" id="KW-1185">Reference proteome</keyword>
<sequence>MKLISYFLVMLLALVSLTGCWDREYLKDINLAYSVALDLKDDGKIFQAVEIIIPAEAEQTSTTNEIHTSEGMTTRDASSEMRKKDRGNLSFIKNSIQLIGSPLAKQGLNSVLNVIFRDPNNPTANLRLVVTEGEATKILSQKMVGGMKVGEFISQKIKSLERMSLFYPTETVDTVFRSLKDPGQDFALPYIGQEGKEVVAKGVALFHEHHLTGSLNADQSVMLVLLKGRQGENARFTRKIEISYPDNLHGTMTFNLAKKKIKRKFNVHVSKDGDIIVNLNLKLQAIVEEFTEDQALTEKKLDSINQRLSEMLTEEAKDVIRELQKANCDIFGVGRKVIAYHNNVWKTKNWSKDYPKVQFHTKVDVEIVDTGVIF</sequence>
<keyword evidence="5" id="KW-0472">Membrane</keyword>
<dbReference type="GO" id="GO:0016020">
    <property type="term" value="C:membrane"/>
    <property type="evidence" value="ECO:0007669"/>
    <property type="project" value="UniProtKB-SubCell"/>
</dbReference>
<dbReference type="InterPro" id="IPR046953">
    <property type="entry name" value="Spore_GerAC-like_C"/>
</dbReference>
<dbReference type="InterPro" id="IPR057336">
    <property type="entry name" value="GerAC_N"/>
</dbReference>
<evidence type="ECO:0000256" key="4">
    <source>
        <dbReference type="ARBA" id="ARBA00022729"/>
    </source>
</evidence>
<dbReference type="STRING" id="1313296.SAMN05661091_2379"/>
<dbReference type="InterPro" id="IPR038501">
    <property type="entry name" value="Spore_GerAC_C_sf"/>
</dbReference>
<keyword evidence="3" id="KW-0309">Germination</keyword>
<reference evidence="10 11" key="1">
    <citation type="submission" date="2017-04" db="EMBL/GenBank/DDBJ databases">
        <authorList>
            <person name="Afonso C.L."/>
            <person name="Miller P.J."/>
            <person name="Scott M.A."/>
            <person name="Spackman E."/>
            <person name="Goraichik I."/>
            <person name="Dimitrov K.M."/>
            <person name="Suarez D.L."/>
            <person name="Swayne D.E."/>
        </authorList>
    </citation>
    <scope>NUCLEOTIDE SEQUENCE [LARGE SCALE GENOMIC DNA]</scope>
    <source>
        <strain evidence="10 11">N3/975</strain>
    </source>
</reference>
<keyword evidence="6" id="KW-0564">Palmitate</keyword>
<dbReference type="Proteomes" id="UP000192940">
    <property type="component" value="Chromosome I"/>
</dbReference>
<dbReference type="GO" id="GO:0009847">
    <property type="term" value="P:spore germination"/>
    <property type="evidence" value="ECO:0007669"/>
    <property type="project" value="InterPro"/>
</dbReference>
<dbReference type="EMBL" id="LT840184">
    <property type="protein sequence ID" value="SMF83430.1"/>
    <property type="molecule type" value="Genomic_DNA"/>
</dbReference>
<gene>
    <name evidence="10" type="ORF">SAMN05661091_2379</name>
</gene>
<comment type="similarity">
    <text evidence="2">Belongs to the GerABKC lipoprotein family.</text>
</comment>
<evidence type="ECO:0000313" key="11">
    <source>
        <dbReference type="Proteomes" id="UP000192940"/>
    </source>
</evidence>
<keyword evidence="4" id="KW-0732">Signal</keyword>
<evidence type="ECO:0000259" key="9">
    <source>
        <dbReference type="Pfam" id="PF25198"/>
    </source>
</evidence>
<dbReference type="InterPro" id="IPR008844">
    <property type="entry name" value="Spore_GerAC-like"/>
</dbReference>
<evidence type="ECO:0000256" key="6">
    <source>
        <dbReference type="ARBA" id="ARBA00023139"/>
    </source>
</evidence>
<dbReference type="PANTHER" id="PTHR35789">
    <property type="entry name" value="SPORE GERMINATION PROTEIN B3"/>
    <property type="match status" value="1"/>
</dbReference>
<feature type="domain" description="Spore germination GerAC-like C-terminal" evidence="8">
    <location>
        <begin position="201"/>
        <end position="371"/>
    </location>
</feature>
<protein>
    <submittedName>
        <fullName evidence="10">Germination protein, Ger(X)C family</fullName>
    </submittedName>
</protein>
<proteinExistence type="inferred from homology"/>
<evidence type="ECO:0000313" key="10">
    <source>
        <dbReference type="EMBL" id="SMF83430.1"/>
    </source>
</evidence>
<evidence type="ECO:0000256" key="3">
    <source>
        <dbReference type="ARBA" id="ARBA00022544"/>
    </source>
</evidence>
<dbReference type="NCBIfam" id="TIGR02887">
    <property type="entry name" value="spore_ger_x_C"/>
    <property type="match status" value="1"/>
</dbReference>
<dbReference type="PROSITE" id="PS51257">
    <property type="entry name" value="PROKAR_LIPOPROTEIN"/>
    <property type="match status" value="1"/>
</dbReference>
<dbReference type="PANTHER" id="PTHR35789:SF1">
    <property type="entry name" value="SPORE GERMINATION PROTEIN B3"/>
    <property type="match status" value="1"/>
</dbReference>